<keyword evidence="2" id="KW-1185">Reference proteome</keyword>
<organism evidence="1 2">
    <name type="scientific">Steinernema carpocapsae</name>
    <name type="common">Entomopathogenic nematode</name>
    <dbReference type="NCBI Taxonomy" id="34508"/>
    <lineage>
        <taxon>Eukaryota</taxon>
        <taxon>Metazoa</taxon>
        <taxon>Ecdysozoa</taxon>
        <taxon>Nematoda</taxon>
        <taxon>Chromadorea</taxon>
        <taxon>Rhabditida</taxon>
        <taxon>Tylenchina</taxon>
        <taxon>Panagrolaimomorpha</taxon>
        <taxon>Strongyloidoidea</taxon>
        <taxon>Steinernematidae</taxon>
        <taxon>Steinernema</taxon>
    </lineage>
</organism>
<dbReference type="EMBL" id="AZBU02000007">
    <property type="protein sequence ID" value="TKR70024.1"/>
    <property type="molecule type" value="Genomic_DNA"/>
</dbReference>
<proteinExistence type="predicted"/>
<reference evidence="1 2" key="1">
    <citation type="journal article" date="2015" name="Genome Biol.">
        <title>Comparative genomics of Steinernema reveals deeply conserved gene regulatory networks.</title>
        <authorList>
            <person name="Dillman A.R."/>
            <person name="Macchietto M."/>
            <person name="Porter C.F."/>
            <person name="Rogers A."/>
            <person name="Williams B."/>
            <person name="Antoshechkin I."/>
            <person name="Lee M.M."/>
            <person name="Goodwin Z."/>
            <person name="Lu X."/>
            <person name="Lewis E.E."/>
            <person name="Goodrich-Blair H."/>
            <person name="Stock S.P."/>
            <person name="Adams B.J."/>
            <person name="Sternberg P.W."/>
            <person name="Mortazavi A."/>
        </authorList>
    </citation>
    <scope>NUCLEOTIDE SEQUENCE [LARGE SCALE GENOMIC DNA]</scope>
    <source>
        <strain evidence="1 2">ALL</strain>
    </source>
</reference>
<sequence>MKTHLLRIKILLTNLNRSDTGLVFSHGHTERLLTRNWRALEKGALEKCLETQPRGGELLFTSKRFYFTIRWTGSL</sequence>
<comment type="caution">
    <text evidence="1">The sequence shown here is derived from an EMBL/GenBank/DDBJ whole genome shotgun (WGS) entry which is preliminary data.</text>
</comment>
<evidence type="ECO:0000313" key="2">
    <source>
        <dbReference type="Proteomes" id="UP000298663"/>
    </source>
</evidence>
<name>A0A4U5MKT3_STECR</name>
<accession>A0A4U5MKT3</accession>
<protein>
    <submittedName>
        <fullName evidence="1">Uncharacterized protein</fullName>
    </submittedName>
</protein>
<reference evidence="1 2" key="2">
    <citation type="journal article" date="2019" name="G3 (Bethesda)">
        <title>Hybrid Assembly of the Genome of the Entomopathogenic Nematode Steinernema carpocapsae Identifies the X-Chromosome.</title>
        <authorList>
            <person name="Serra L."/>
            <person name="Macchietto M."/>
            <person name="Macias-Munoz A."/>
            <person name="McGill C.J."/>
            <person name="Rodriguez I.M."/>
            <person name="Rodriguez B."/>
            <person name="Murad R."/>
            <person name="Mortazavi A."/>
        </authorList>
    </citation>
    <scope>NUCLEOTIDE SEQUENCE [LARGE SCALE GENOMIC DNA]</scope>
    <source>
        <strain evidence="1 2">ALL</strain>
    </source>
</reference>
<dbReference type="Proteomes" id="UP000298663">
    <property type="component" value="Unassembled WGS sequence"/>
</dbReference>
<gene>
    <name evidence="1" type="ORF">L596_022096</name>
</gene>
<dbReference type="AlphaFoldDB" id="A0A4U5MKT3"/>
<evidence type="ECO:0000313" key="1">
    <source>
        <dbReference type="EMBL" id="TKR70024.1"/>
    </source>
</evidence>